<sequence>MTQDQTAIHSAVEQMTYAFMAGDITRVMRSYEPGAAVMFEPQSPVSDEDQLHAMFTAMSAMKPAFTYSGHEVYVSGDTGLHIAPWDMVATGPEGEEITQSGLSVAVFRRQEDGSWKMVLDNPHGAFLMSEAK</sequence>
<gene>
    <name evidence="2" type="ORF">TRP8649_03861</name>
</gene>
<dbReference type="EMBL" id="FXXP01000003">
    <property type="protein sequence ID" value="SMX29722.1"/>
    <property type="molecule type" value="Genomic_DNA"/>
</dbReference>
<dbReference type="SUPFAM" id="SSF54427">
    <property type="entry name" value="NTF2-like"/>
    <property type="match status" value="1"/>
</dbReference>
<dbReference type="InterPro" id="IPR032710">
    <property type="entry name" value="NTF2-like_dom_sf"/>
</dbReference>
<organism evidence="2 3">
    <name type="scientific">Pelagimonas phthalicica</name>
    <dbReference type="NCBI Taxonomy" id="1037362"/>
    <lineage>
        <taxon>Bacteria</taxon>
        <taxon>Pseudomonadati</taxon>
        <taxon>Pseudomonadota</taxon>
        <taxon>Alphaproteobacteria</taxon>
        <taxon>Rhodobacterales</taxon>
        <taxon>Roseobacteraceae</taxon>
        <taxon>Pelagimonas</taxon>
    </lineage>
</organism>
<keyword evidence="3" id="KW-1185">Reference proteome</keyword>
<name>A0A238JIF0_9RHOB</name>
<evidence type="ECO:0000313" key="3">
    <source>
        <dbReference type="Proteomes" id="UP000225972"/>
    </source>
</evidence>
<proteinExistence type="predicted"/>
<reference evidence="3" key="1">
    <citation type="submission" date="2017-05" db="EMBL/GenBank/DDBJ databases">
        <authorList>
            <person name="Rodrigo-Torres L."/>
            <person name="Arahal R. D."/>
            <person name="Lucena T."/>
        </authorList>
    </citation>
    <scope>NUCLEOTIDE SEQUENCE [LARGE SCALE GENOMIC DNA]</scope>
    <source>
        <strain evidence="3">CECT 8649</strain>
    </source>
</reference>
<accession>A0A238JIF0</accession>
<dbReference type="Gene3D" id="3.10.450.50">
    <property type="match status" value="1"/>
</dbReference>
<evidence type="ECO:0000259" key="1">
    <source>
        <dbReference type="Pfam" id="PF14534"/>
    </source>
</evidence>
<dbReference type="AlphaFoldDB" id="A0A238JIF0"/>
<evidence type="ECO:0000313" key="2">
    <source>
        <dbReference type="EMBL" id="SMX29722.1"/>
    </source>
</evidence>
<dbReference type="InterPro" id="IPR027843">
    <property type="entry name" value="DUF4440"/>
</dbReference>
<dbReference type="Pfam" id="PF14534">
    <property type="entry name" value="DUF4440"/>
    <property type="match status" value="1"/>
</dbReference>
<protein>
    <submittedName>
        <fullName evidence="2">SnoaL-like domain protein</fullName>
    </submittedName>
</protein>
<feature type="domain" description="DUF4440" evidence="1">
    <location>
        <begin position="8"/>
        <end position="117"/>
    </location>
</feature>
<dbReference type="Proteomes" id="UP000225972">
    <property type="component" value="Unassembled WGS sequence"/>
</dbReference>